<dbReference type="SUPFAM" id="SSF51645">
    <property type="entry name" value="Malate synthase G"/>
    <property type="match status" value="1"/>
</dbReference>
<organism evidence="3">
    <name type="scientific">Cyprideis torosa</name>
    <dbReference type="NCBI Taxonomy" id="163714"/>
    <lineage>
        <taxon>Eukaryota</taxon>
        <taxon>Metazoa</taxon>
        <taxon>Ecdysozoa</taxon>
        <taxon>Arthropoda</taxon>
        <taxon>Crustacea</taxon>
        <taxon>Oligostraca</taxon>
        <taxon>Ostracoda</taxon>
        <taxon>Podocopa</taxon>
        <taxon>Podocopida</taxon>
        <taxon>Cytherocopina</taxon>
        <taxon>Cytheroidea</taxon>
        <taxon>Cytherideidae</taxon>
        <taxon>Cyprideis</taxon>
    </lineage>
</organism>
<dbReference type="GO" id="GO:0005829">
    <property type="term" value="C:cytosol"/>
    <property type="evidence" value="ECO:0007669"/>
    <property type="project" value="TreeGrafter"/>
</dbReference>
<dbReference type="Pfam" id="PF20656">
    <property type="entry name" value="MS_N"/>
    <property type="match status" value="1"/>
</dbReference>
<dbReference type="GO" id="GO:0000287">
    <property type="term" value="F:magnesium ion binding"/>
    <property type="evidence" value="ECO:0007669"/>
    <property type="project" value="TreeGrafter"/>
</dbReference>
<feature type="domain" description="Malate synthase N-terminal" evidence="1">
    <location>
        <begin position="18"/>
        <end position="71"/>
    </location>
</feature>
<dbReference type="GO" id="GO:0004474">
    <property type="term" value="F:malate synthase activity"/>
    <property type="evidence" value="ECO:0007669"/>
    <property type="project" value="InterPro"/>
</dbReference>
<dbReference type="Pfam" id="PF20658">
    <property type="entry name" value="MSG_insertion"/>
    <property type="match status" value="1"/>
</dbReference>
<evidence type="ECO:0000259" key="1">
    <source>
        <dbReference type="Pfam" id="PF20656"/>
    </source>
</evidence>
<dbReference type="PANTHER" id="PTHR42739:SF1">
    <property type="entry name" value="MALATE SYNTHASE G"/>
    <property type="match status" value="1"/>
</dbReference>
<dbReference type="InterPro" id="IPR046363">
    <property type="entry name" value="MS_N_TIM-barrel_dom"/>
</dbReference>
<name>A0A7R8WQL2_9CRUS</name>
<feature type="domain" description="Malate synthase G alpha-beta insertion" evidence="2">
    <location>
        <begin position="160"/>
        <end position="238"/>
    </location>
</feature>
<dbReference type="InterPro" id="IPR048357">
    <property type="entry name" value="MSG_insertion"/>
</dbReference>
<dbReference type="PANTHER" id="PTHR42739">
    <property type="entry name" value="MALATE SYNTHASE G"/>
    <property type="match status" value="1"/>
</dbReference>
<dbReference type="InterPro" id="IPR048356">
    <property type="entry name" value="MS_N"/>
</dbReference>
<gene>
    <name evidence="3" type="ORF">CTOB1V02_LOCUS14097</name>
</gene>
<evidence type="ECO:0000259" key="2">
    <source>
        <dbReference type="Pfam" id="PF20658"/>
    </source>
</evidence>
<accession>A0A7R8WQL2</accession>
<dbReference type="EMBL" id="OB677804">
    <property type="protein sequence ID" value="CAD7236282.1"/>
    <property type="molecule type" value="Genomic_DNA"/>
</dbReference>
<dbReference type="GO" id="GO:0006097">
    <property type="term" value="P:glyoxylate cycle"/>
    <property type="evidence" value="ECO:0007669"/>
    <property type="project" value="InterPro"/>
</dbReference>
<sequence length="396" mass="43104">MTTRVTIADLKIAQPLIDLVADEIAPGTGIDPQQFWTALSDIVSELAPTQRALIAKRDSMQQQLDAWHKDNRDKPHDATAYKAFLTEIGYLLPQPESFSIETAGVDAEIAEIAGPQLVVPVNNARYSLNAANARWGSLFDALYGTDVIPQIDGLEKGMTFNQARGDKVFAYAAAFLDEAAPLQQGEHLQVKRYFLTNTGQTKVLQAELADGSITGLTNPAQCAGYIGADEPEALLLQNNGLHIDIRIDRDDKIGARHPAGVKDIVLESAVTNIQDCEDSVAAVDAADKACVYRNWLGLMQGSLQASFYKKGKETLRSLNADRHYNAAAGGELTLPGRTLLLVRDVGHLMTTPAVLDSNDEEIPETFLDCMMNSFIAMHDLRGTGKYRNSKAGSVYI</sequence>
<dbReference type="GO" id="GO:0009436">
    <property type="term" value="P:glyoxylate catabolic process"/>
    <property type="evidence" value="ECO:0007669"/>
    <property type="project" value="TreeGrafter"/>
</dbReference>
<evidence type="ECO:0000313" key="3">
    <source>
        <dbReference type="EMBL" id="CAD7236282.1"/>
    </source>
</evidence>
<dbReference type="InterPro" id="IPR011076">
    <property type="entry name" value="Malate_synth_sf"/>
</dbReference>
<proteinExistence type="predicted"/>
<dbReference type="AlphaFoldDB" id="A0A7R8WQL2"/>
<dbReference type="OrthoDB" id="186072at2759"/>
<feature type="non-terminal residue" evidence="3">
    <location>
        <position position="396"/>
    </location>
</feature>
<dbReference type="InterPro" id="IPR006253">
    <property type="entry name" value="Malate_synthG"/>
</dbReference>
<dbReference type="Gene3D" id="3.20.20.360">
    <property type="entry name" value="Malate synthase, domain 3"/>
    <property type="match status" value="2"/>
</dbReference>
<reference evidence="3" key="1">
    <citation type="submission" date="2020-11" db="EMBL/GenBank/DDBJ databases">
        <authorList>
            <person name="Tran Van P."/>
        </authorList>
    </citation>
    <scope>NUCLEOTIDE SEQUENCE</scope>
</reference>
<protein>
    <submittedName>
        <fullName evidence="3">Uncharacterized protein</fullName>
    </submittedName>
</protein>